<dbReference type="PROSITE" id="PS50072">
    <property type="entry name" value="CSA_PPIASE_2"/>
    <property type="match status" value="1"/>
</dbReference>
<dbReference type="OMA" id="GHIPVEN"/>
<keyword evidence="2 5" id="KW-0697">Rotamase</keyword>
<evidence type="ECO:0000256" key="1">
    <source>
        <dbReference type="ARBA" id="ARBA00000971"/>
    </source>
</evidence>
<evidence type="ECO:0000256" key="6">
    <source>
        <dbReference type="SAM" id="Phobius"/>
    </source>
</evidence>
<comment type="function">
    <text evidence="4">PPIase that catalyzes the cis-trans isomerization of proline imidic peptide bonds in oligopeptides and may therefore assist protein folding.</text>
</comment>
<dbReference type="AlphaFoldDB" id="C3YPY7"/>
<dbReference type="PROSITE" id="PS51257">
    <property type="entry name" value="PROKAR_LIPOPROTEIN"/>
    <property type="match status" value="1"/>
</dbReference>
<dbReference type="InterPro" id="IPR002130">
    <property type="entry name" value="Cyclophilin-type_PPIase_dom"/>
</dbReference>
<dbReference type="GO" id="GO:0006457">
    <property type="term" value="P:protein folding"/>
    <property type="evidence" value="ECO:0000318"/>
    <property type="project" value="GO_Central"/>
</dbReference>
<dbReference type="RefSeq" id="XP_035700030.1">
    <property type="nucleotide sequence ID" value="XM_035844137.1"/>
</dbReference>
<comment type="catalytic activity">
    <reaction evidence="1 5">
        <text>[protein]-peptidylproline (omega=180) = [protein]-peptidylproline (omega=0)</text>
        <dbReference type="Rhea" id="RHEA:16237"/>
        <dbReference type="Rhea" id="RHEA-COMP:10747"/>
        <dbReference type="Rhea" id="RHEA-COMP:10748"/>
        <dbReference type="ChEBI" id="CHEBI:83833"/>
        <dbReference type="ChEBI" id="CHEBI:83834"/>
        <dbReference type="EC" id="5.2.1.8"/>
    </reaction>
</comment>
<evidence type="ECO:0000256" key="4">
    <source>
        <dbReference type="ARBA" id="ARBA00037532"/>
    </source>
</evidence>
<dbReference type="InterPro" id="IPR020892">
    <property type="entry name" value="Cyclophilin-type_PPIase_CS"/>
</dbReference>
<sequence length="222" mass="24806">MLFGQRFVRRYLWAVVIVAILAACVIFLLLPNDRDPQGPKVTEKVWFDITIGGEPAGRVEIGLFGKIVPKTVRNFATLAKREKPEGYKGCIFHRVMKGFMIQGGDFTHGDGTGGYSIYGGHFEDENFELQHYGAGWLSMANAGQDTNGSQFFITTVKTSWLDGKHVVFGKVLKGMDVIRKIEDQETSDKNRPLKEVKISDVGHEDVWSPFVVLQEGAMESTM</sequence>
<protein>
    <recommendedName>
        <fullName evidence="5">Peptidyl-prolyl cis-trans isomerase</fullName>
        <shortName evidence="5">PPIase</shortName>
        <ecNumber evidence="5">5.2.1.8</ecNumber>
    </recommendedName>
</protein>
<organism>
    <name type="scientific">Branchiostoma floridae</name>
    <name type="common">Florida lancelet</name>
    <name type="synonym">Amphioxus</name>
    <dbReference type="NCBI Taxonomy" id="7739"/>
    <lineage>
        <taxon>Eukaryota</taxon>
        <taxon>Metazoa</taxon>
        <taxon>Chordata</taxon>
        <taxon>Cephalochordata</taxon>
        <taxon>Leptocardii</taxon>
        <taxon>Amphioxiformes</taxon>
        <taxon>Branchiostomatidae</taxon>
        <taxon>Branchiostoma</taxon>
    </lineage>
</organism>
<evidence type="ECO:0000313" key="10">
    <source>
        <dbReference type="RefSeq" id="XP_035700030.1"/>
    </source>
</evidence>
<dbReference type="GO" id="GO:0016018">
    <property type="term" value="F:cyclosporin A binding"/>
    <property type="evidence" value="ECO:0000318"/>
    <property type="project" value="GO_Central"/>
</dbReference>
<dbReference type="EC" id="5.2.1.8" evidence="5"/>
<dbReference type="PANTHER" id="PTHR11071">
    <property type="entry name" value="PEPTIDYL-PROLYL CIS-TRANS ISOMERASE"/>
    <property type="match status" value="1"/>
</dbReference>
<keyword evidence="3 5" id="KW-0413">Isomerase</keyword>
<dbReference type="PROSITE" id="PS00170">
    <property type="entry name" value="CSA_PPIASE_1"/>
    <property type="match status" value="1"/>
</dbReference>
<keyword evidence="6" id="KW-0812">Transmembrane</keyword>
<feature type="domain" description="PPIase cyclophilin-type" evidence="7">
    <location>
        <begin position="46"/>
        <end position="203"/>
    </location>
</feature>
<dbReference type="GeneID" id="118432523"/>
<feature type="transmembrane region" description="Helical" evidence="6">
    <location>
        <begin position="12"/>
        <end position="30"/>
    </location>
</feature>
<reference evidence="8" key="1">
    <citation type="journal article" date="2008" name="Nature">
        <title>The amphioxus genome and the evolution of the chordate karyotype.</title>
        <authorList>
            <consortium name="US DOE Joint Genome Institute (JGI-PGF)"/>
            <person name="Putnam N.H."/>
            <person name="Butts T."/>
            <person name="Ferrier D.E.K."/>
            <person name="Furlong R.F."/>
            <person name="Hellsten U."/>
            <person name="Kawashima T."/>
            <person name="Robinson-Rechavi M."/>
            <person name="Shoguchi E."/>
            <person name="Terry A."/>
            <person name="Yu J.-K."/>
            <person name="Benito-Gutierrez E.L."/>
            <person name="Dubchak I."/>
            <person name="Garcia-Fernandez J."/>
            <person name="Gibson-Brown J.J."/>
            <person name="Grigoriev I.V."/>
            <person name="Horton A.C."/>
            <person name="de Jong P.J."/>
            <person name="Jurka J."/>
            <person name="Kapitonov V.V."/>
            <person name="Kohara Y."/>
            <person name="Kuroki Y."/>
            <person name="Lindquist E."/>
            <person name="Lucas S."/>
            <person name="Osoegawa K."/>
            <person name="Pennacchio L.A."/>
            <person name="Salamov A.A."/>
            <person name="Satou Y."/>
            <person name="Sauka-Spengler T."/>
            <person name="Schmutz J."/>
            <person name="Shin-I T."/>
            <person name="Toyoda A."/>
            <person name="Bronner-Fraser M."/>
            <person name="Fujiyama A."/>
            <person name="Holland L.Z."/>
            <person name="Holland P.W.H."/>
            <person name="Satoh N."/>
            <person name="Rokhsar D.S."/>
        </authorList>
    </citation>
    <scope>NUCLEOTIDE SEQUENCE [LARGE SCALE GENOMIC DNA]</scope>
    <source>
        <strain evidence="8">S238N-H82</strain>
        <tissue evidence="8">Testes</tissue>
    </source>
</reference>
<keyword evidence="9" id="KW-1185">Reference proteome</keyword>
<evidence type="ECO:0000256" key="5">
    <source>
        <dbReference type="RuleBase" id="RU363019"/>
    </source>
</evidence>
<evidence type="ECO:0000313" key="8">
    <source>
        <dbReference type="EMBL" id="EEN57625.1"/>
    </source>
</evidence>
<evidence type="ECO:0000313" key="9">
    <source>
        <dbReference type="Proteomes" id="UP000001554"/>
    </source>
</evidence>
<keyword evidence="6" id="KW-0472">Membrane</keyword>
<keyword evidence="6" id="KW-1133">Transmembrane helix</keyword>
<dbReference type="InParanoid" id="C3YPY7"/>
<dbReference type="OrthoDB" id="193499at2759"/>
<dbReference type="eggNOG" id="KOG0880">
    <property type="taxonomic scope" value="Eukaryota"/>
</dbReference>
<dbReference type="GO" id="GO:0005737">
    <property type="term" value="C:cytoplasm"/>
    <property type="evidence" value="ECO:0000318"/>
    <property type="project" value="GO_Central"/>
</dbReference>
<reference evidence="10" key="3">
    <citation type="submission" date="2025-04" db="UniProtKB">
        <authorList>
            <consortium name="RefSeq"/>
        </authorList>
    </citation>
    <scope>IDENTIFICATION</scope>
    <source>
        <strain evidence="10">S238N-H82</strain>
        <tissue evidence="10">Testes</tissue>
    </source>
</reference>
<reference evidence="9" key="2">
    <citation type="journal article" date="2020" name="Nat. Ecol. Evol.">
        <title>Deeply conserved synteny resolves early events in vertebrate evolution.</title>
        <authorList>
            <person name="Simakov O."/>
            <person name="Marletaz F."/>
            <person name="Yue J.X."/>
            <person name="O'Connell B."/>
            <person name="Jenkins J."/>
            <person name="Brandt A."/>
            <person name="Calef R."/>
            <person name="Tung C.H."/>
            <person name="Huang T.K."/>
            <person name="Schmutz J."/>
            <person name="Satoh N."/>
            <person name="Yu J.K."/>
            <person name="Putnam N.H."/>
            <person name="Green R.E."/>
            <person name="Rokhsar D.S."/>
        </authorList>
    </citation>
    <scope>NUCLEOTIDE SEQUENCE [LARGE SCALE GENOMIC DNA]</scope>
    <source>
        <strain evidence="9">S238N-H82</strain>
    </source>
</reference>
<accession>C3YPY7</accession>
<evidence type="ECO:0000256" key="2">
    <source>
        <dbReference type="ARBA" id="ARBA00023110"/>
    </source>
</evidence>
<dbReference type="Proteomes" id="UP000001554">
    <property type="component" value="Chromosome 2"/>
</dbReference>
<dbReference type="KEGG" id="bfo:118432523"/>
<comment type="similarity">
    <text evidence="5">Belongs to the cyclophilin-type PPIase family.</text>
</comment>
<dbReference type="Gene3D" id="2.40.100.10">
    <property type="entry name" value="Cyclophilin-like"/>
    <property type="match status" value="1"/>
</dbReference>
<dbReference type="GO" id="GO:0003755">
    <property type="term" value="F:peptidyl-prolyl cis-trans isomerase activity"/>
    <property type="evidence" value="ECO:0000318"/>
    <property type="project" value="GO_Central"/>
</dbReference>
<dbReference type="FunFam" id="2.40.100.10:FF:000001">
    <property type="entry name" value="Peptidyl-prolyl cis-trans isomerase"/>
    <property type="match status" value="1"/>
</dbReference>
<proteinExistence type="inferred from homology"/>
<dbReference type="SUPFAM" id="SSF50891">
    <property type="entry name" value="Cyclophilin-like"/>
    <property type="match status" value="1"/>
</dbReference>
<dbReference type="STRING" id="7739.C3YPY7"/>
<gene>
    <name evidence="10" type="primary">LOC118432523</name>
    <name evidence="8" type="ORF">BRAFLDRAFT_85818</name>
</gene>
<dbReference type="Pfam" id="PF00160">
    <property type="entry name" value="Pro_isomerase"/>
    <property type="match status" value="1"/>
</dbReference>
<dbReference type="InterPro" id="IPR029000">
    <property type="entry name" value="Cyclophilin-like_dom_sf"/>
</dbReference>
<dbReference type="EMBL" id="GG666539">
    <property type="protein sequence ID" value="EEN57625.1"/>
    <property type="molecule type" value="Genomic_DNA"/>
</dbReference>
<dbReference type="PRINTS" id="PR00153">
    <property type="entry name" value="CSAPPISMRASE"/>
</dbReference>
<name>C3YPY7_BRAFL</name>
<evidence type="ECO:0000256" key="3">
    <source>
        <dbReference type="ARBA" id="ARBA00023235"/>
    </source>
</evidence>
<evidence type="ECO:0000259" key="7">
    <source>
        <dbReference type="PROSITE" id="PS50072"/>
    </source>
</evidence>
<dbReference type="PANTHER" id="PTHR11071:SF561">
    <property type="entry name" value="PEPTIDYL-PROLYL CIS-TRANS ISOMERASE D-RELATED"/>
    <property type="match status" value="1"/>
</dbReference>
<comment type="function">
    <text evidence="5">PPIases accelerate the folding of proteins. It catalyzes the cis-trans isomerization of proline imidic peptide bonds in oligopeptides.</text>
</comment>